<comment type="function">
    <text evidence="7">One of the primary rRNA binding proteins, it binds directly near the 3'-end of the 23S rRNA, where it nucleates assembly of the 50S subunit.</text>
</comment>
<dbReference type="FunFam" id="2.40.30.10:FF:000004">
    <property type="entry name" value="50S ribosomal protein L3"/>
    <property type="match status" value="1"/>
</dbReference>
<keyword evidence="4 7" id="KW-0689">Ribosomal protein</keyword>
<dbReference type="EMBL" id="MAAO01000015">
    <property type="protein sequence ID" value="OUR93784.1"/>
    <property type="molecule type" value="Genomic_DNA"/>
</dbReference>
<comment type="caution">
    <text evidence="8">The sequence shown here is derived from an EMBL/GenBank/DDBJ whole genome shotgun (WGS) entry which is preliminary data.</text>
</comment>
<dbReference type="SUPFAM" id="SSF50447">
    <property type="entry name" value="Translation proteins"/>
    <property type="match status" value="1"/>
</dbReference>
<dbReference type="GO" id="GO:0022625">
    <property type="term" value="C:cytosolic large ribosomal subunit"/>
    <property type="evidence" value="ECO:0007669"/>
    <property type="project" value="TreeGrafter"/>
</dbReference>
<evidence type="ECO:0000313" key="9">
    <source>
        <dbReference type="Proteomes" id="UP000196531"/>
    </source>
</evidence>
<keyword evidence="5 7" id="KW-0687">Ribonucleoprotein</keyword>
<evidence type="ECO:0000256" key="5">
    <source>
        <dbReference type="ARBA" id="ARBA00023274"/>
    </source>
</evidence>
<dbReference type="PANTHER" id="PTHR11229:SF16">
    <property type="entry name" value="LARGE RIBOSOMAL SUBUNIT PROTEIN UL3C"/>
    <property type="match status" value="1"/>
</dbReference>
<evidence type="ECO:0000256" key="3">
    <source>
        <dbReference type="ARBA" id="ARBA00022884"/>
    </source>
</evidence>
<evidence type="ECO:0000313" key="8">
    <source>
        <dbReference type="EMBL" id="OUR93784.1"/>
    </source>
</evidence>
<dbReference type="Gene3D" id="3.30.160.810">
    <property type="match status" value="1"/>
</dbReference>
<protein>
    <recommendedName>
        <fullName evidence="6 7">Large ribosomal subunit protein uL3</fullName>
    </recommendedName>
</protein>
<evidence type="ECO:0000256" key="1">
    <source>
        <dbReference type="ARBA" id="ARBA00006540"/>
    </source>
</evidence>
<accession>A0A1Y5F2Z5</accession>
<dbReference type="Proteomes" id="UP000196531">
    <property type="component" value="Unassembled WGS sequence"/>
</dbReference>
<evidence type="ECO:0000256" key="4">
    <source>
        <dbReference type="ARBA" id="ARBA00022980"/>
    </source>
</evidence>
<reference evidence="9" key="1">
    <citation type="journal article" date="2017" name="Proc. Natl. Acad. Sci. U.S.A.">
        <title>Simulation of Deepwater Horizon oil plume reveals substrate specialization within a complex community of hydrocarbon-degraders.</title>
        <authorList>
            <person name="Hu P."/>
            <person name="Dubinsky E.A."/>
            <person name="Probst A.J."/>
            <person name="Wang J."/>
            <person name="Sieber C.M.K."/>
            <person name="Tom L.M."/>
            <person name="Gardinali P."/>
            <person name="Banfield J.F."/>
            <person name="Atlas R.M."/>
            <person name="Andersen G.L."/>
        </authorList>
    </citation>
    <scope>NUCLEOTIDE SEQUENCE [LARGE SCALE GENOMIC DNA]</scope>
</reference>
<dbReference type="GO" id="GO:0019843">
    <property type="term" value="F:rRNA binding"/>
    <property type="evidence" value="ECO:0007669"/>
    <property type="project" value="UniProtKB-UniRule"/>
</dbReference>
<comment type="subunit">
    <text evidence="7">Part of the 50S ribosomal subunit. Forms a cluster with proteins L14 and L19.</text>
</comment>
<dbReference type="InterPro" id="IPR000597">
    <property type="entry name" value="Ribosomal_uL3"/>
</dbReference>
<dbReference type="Pfam" id="PF00297">
    <property type="entry name" value="Ribosomal_L3"/>
    <property type="match status" value="1"/>
</dbReference>
<dbReference type="GO" id="GO:0003735">
    <property type="term" value="F:structural constituent of ribosome"/>
    <property type="evidence" value="ECO:0007669"/>
    <property type="project" value="UniProtKB-UniRule"/>
</dbReference>
<organism evidence="8 9">
    <name type="scientific">Halobacteriovorax marinus</name>
    <dbReference type="NCBI Taxonomy" id="97084"/>
    <lineage>
        <taxon>Bacteria</taxon>
        <taxon>Pseudomonadati</taxon>
        <taxon>Bdellovibrionota</taxon>
        <taxon>Bacteriovoracia</taxon>
        <taxon>Bacteriovoracales</taxon>
        <taxon>Halobacteriovoraceae</taxon>
        <taxon>Halobacteriovorax</taxon>
    </lineage>
</organism>
<dbReference type="HAMAP" id="MF_01325_B">
    <property type="entry name" value="Ribosomal_uL3_B"/>
    <property type="match status" value="1"/>
</dbReference>
<evidence type="ECO:0000256" key="7">
    <source>
        <dbReference type="HAMAP-Rule" id="MF_01325"/>
    </source>
</evidence>
<gene>
    <name evidence="7" type="primary">rplC</name>
    <name evidence="8" type="ORF">A9Q84_20110</name>
</gene>
<dbReference type="AlphaFoldDB" id="A0A1Y5F2Z5"/>
<comment type="similarity">
    <text evidence="1 7">Belongs to the universal ribosomal protein uL3 family.</text>
</comment>
<keyword evidence="3 7" id="KW-0694">RNA-binding</keyword>
<dbReference type="InterPro" id="IPR009000">
    <property type="entry name" value="Transl_B-barrel_sf"/>
</dbReference>
<keyword evidence="2 7" id="KW-0699">rRNA-binding</keyword>
<dbReference type="Gene3D" id="2.40.30.10">
    <property type="entry name" value="Translation factors"/>
    <property type="match status" value="1"/>
</dbReference>
<dbReference type="PANTHER" id="PTHR11229">
    <property type="entry name" value="50S RIBOSOMAL PROTEIN L3"/>
    <property type="match status" value="1"/>
</dbReference>
<dbReference type="InterPro" id="IPR019927">
    <property type="entry name" value="Ribosomal_uL3_bac/org-type"/>
</dbReference>
<evidence type="ECO:0000256" key="2">
    <source>
        <dbReference type="ARBA" id="ARBA00022730"/>
    </source>
</evidence>
<name>A0A1Y5F2Z5_9BACT</name>
<evidence type="ECO:0000256" key="6">
    <source>
        <dbReference type="ARBA" id="ARBA00035243"/>
    </source>
</evidence>
<dbReference type="NCBIfam" id="TIGR03625">
    <property type="entry name" value="L3_bact"/>
    <property type="match status" value="1"/>
</dbReference>
<dbReference type="GO" id="GO:0006412">
    <property type="term" value="P:translation"/>
    <property type="evidence" value="ECO:0007669"/>
    <property type="project" value="UniProtKB-UniRule"/>
</dbReference>
<sequence>MTRVFDENGNHVPVTVVKLIPNIVTQVKTVEVDGYEAYQVGYGEKRESLVKKPIKGHLKKAEVKANLTRFAEIKNEKVSTEDLGKEISLGIFTPDAYVDVTGVTKGKGFQGVMKKYNFAGGPAAHGSHFHRTTGSIGNRATPGRVFKLKKMPGHMGAVQQTTQNIKVVEVNTEKGYMLLRGSVPGSKNGFIRIAKALKK</sequence>
<proteinExistence type="inferred from homology"/>